<sequence length="157" mass="17641">MKARILFPKFIKCAVLILAIVLLFFPFKNIQSAYYSYSQPKFVPQYGSYARYFNALKPYQKGFEESLKPGKTIKDIATTLLKPNLTFNDLESLFKRKFSANPICFSQGGAYTFPPGRVFSAPLCYDDPEDGCSSCACQCGYVGYMWDPTTSLCGCAE</sequence>
<comment type="caution">
    <text evidence="1">The sequence shown here is derived from an EMBL/GenBank/DDBJ whole genome shotgun (WGS) entry which is preliminary data.</text>
</comment>
<name>A0A0G0ZC46_9BACT</name>
<evidence type="ECO:0000313" key="1">
    <source>
        <dbReference type="EMBL" id="KKS46310.1"/>
    </source>
</evidence>
<organism evidence="1 2">
    <name type="scientific">Candidatus Azambacteria bacterium GW2011_GWA1_42_19</name>
    <dbReference type="NCBI Taxonomy" id="1618609"/>
    <lineage>
        <taxon>Bacteria</taxon>
        <taxon>Candidatus Azamiibacteriota</taxon>
    </lineage>
</organism>
<proteinExistence type="predicted"/>
<gene>
    <name evidence="1" type="ORF">UV10_C0004G0025</name>
</gene>
<evidence type="ECO:0000313" key="2">
    <source>
        <dbReference type="Proteomes" id="UP000034951"/>
    </source>
</evidence>
<dbReference type="EMBL" id="LCDE01000004">
    <property type="protein sequence ID" value="KKS46310.1"/>
    <property type="molecule type" value="Genomic_DNA"/>
</dbReference>
<protein>
    <submittedName>
        <fullName evidence="1">Uncharacterized protein</fullName>
    </submittedName>
</protein>
<dbReference type="Proteomes" id="UP000034951">
    <property type="component" value="Unassembled WGS sequence"/>
</dbReference>
<dbReference type="AlphaFoldDB" id="A0A0G0ZC46"/>
<accession>A0A0G0ZC46</accession>
<reference evidence="1 2" key="1">
    <citation type="journal article" date="2015" name="Nature">
        <title>rRNA introns, odd ribosomes, and small enigmatic genomes across a large radiation of phyla.</title>
        <authorList>
            <person name="Brown C.T."/>
            <person name="Hug L.A."/>
            <person name="Thomas B.C."/>
            <person name="Sharon I."/>
            <person name="Castelle C.J."/>
            <person name="Singh A."/>
            <person name="Wilkins M.J."/>
            <person name="Williams K.H."/>
            <person name="Banfield J.F."/>
        </authorList>
    </citation>
    <scope>NUCLEOTIDE SEQUENCE [LARGE SCALE GENOMIC DNA]</scope>
</reference>